<keyword evidence="4" id="KW-0234">DNA repair</keyword>
<reference evidence="9" key="1">
    <citation type="submission" date="2017-04" db="EMBL/GenBank/DDBJ databases">
        <authorList>
            <person name="Varghese N."/>
            <person name="Submissions S."/>
        </authorList>
    </citation>
    <scope>NUCLEOTIDE SEQUENCE [LARGE SCALE GENOMIC DNA]</scope>
    <source>
        <strain evidence="9">NIO-1021</strain>
    </source>
</reference>
<dbReference type="InterPro" id="IPR043502">
    <property type="entry name" value="DNA/RNA_pol_sf"/>
</dbReference>
<accession>A0A1X7DJ34</accession>
<evidence type="ECO:0000256" key="6">
    <source>
        <dbReference type="ARBA" id="ARBA00025589"/>
    </source>
</evidence>
<dbReference type="CDD" id="cd01700">
    <property type="entry name" value="PolY_Pol_V_umuC"/>
    <property type="match status" value="1"/>
</dbReference>
<dbReference type="GO" id="GO:0005829">
    <property type="term" value="C:cytosol"/>
    <property type="evidence" value="ECO:0007669"/>
    <property type="project" value="TreeGrafter"/>
</dbReference>
<evidence type="ECO:0000256" key="3">
    <source>
        <dbReference type="ARBA" id="ARBA00023199"/>
    </source>
</evidence>
<dbReference type="GO" id="GO:0003684">
    <property type="term" value="F:damaged DNA binding"/>
    <property type="evidence" value="ECO:0007669"/>
    <property type="project" value="InterPro"/>
</dbReference>
<dbReference type="Pfam" id="PF11799">
    <property type="entry name" value="IMS_C"/>
    <property type="match status" value="1"/>
</dbReference>
<comment type="function">
    <text evidence="6">Poorly processive, error-prone DNA polymerase involved in untargeted mutagenesis. Copies undamaged DNA at stalled replication forks, which arise in vivo from mismatched or misaligned primer ends. These misaligned primers can be extended by PolIV. Exhibits no 3'-5' exonuclease (proofreading) activity. May be involved in translesional synthesis, in conjunction with the beta clamp from PolIII.</text>
</comment>
<dbReference type="Gene3D" id="1.10.150.20">
    <property type="entry name" value="5' to 3' exonuclease, C-terminal subdomain"/>
    <property type="match status" value="1"/>
</dbReference>
<evidence type="ECO:0000256" key="1">
    <source>
        <dbReference type="ARBA" id="ARBA00010945"/>
    </source>
</evidence>
<dbReference type="GO" id="GO:0003887">
    <property type="term" value="F:DNA-directed DNA polymerase activity"/>
    <property type="evidence" value="ECO:0007669"/>
    <property type="project" value="TreeGrafter"/>
</dbReference>
<dbReference type="Pfam" id="PF00817">
    <property type="entry name" value="IMS"/>
    <property type="match status" value="1"/>
</dbReference>
<evidence type="ECO:0000313" key="8">
    <source>
        <dbReference type="EMBL" id="SMF16291.1"/>
    </source>
</evidence>
<dbReference type="GO" id="GO:0009432">
    <property type="term" value="P:SOS response"/>
    <property type="evidence" value="ECO:0007669"/>
    <property type="project" value="UniProtKB-KW"/>
</dbReference>
<gene>
    <name evidence="8" type="ORF">SAMN06296028_11246</name>
</gene>
<dbReference type="Gene3D" id="3.30.70.270">
    <property type="match status" value="1"/>
</dbReference>
<keyword evidence="9" id="KW-1185">Reference proteome</keyword>
<keyword evidence="2" id="KW-0227">DNA damage</keyword>
<dbReference type="AlphaFoldDB" id="A0A1X7DJ34"/>
<evidence type="ECO:0000256" key="5">
    <source>
        <dbReference type="ARBA" id="ARBA00023236"/>
    </source>
</evidence>
<keyword evidence="3" id="KW-0741">SOS mutagenesis</keyword>
<dbReference type="PROSITE" id="PS50173">
    <property type="entry name" value="UMUC"/>
    <property type="match status" value="1"/>
</dbReference>
<dbReference type="InterPro" id="IPR001126">
    <property type="entry name" value="UmuC"/>
</dbReference>
<dbReference type="PANTHER" id="PTHR11076:SF34">
    <property type="entry name" value="PROTEIN UMUC"/>
    <property type="match status" value="1"/>
</dbReference>
<dbReference type="Proteomes" id="UP000192929">
    <property type="component" value="Unassembled WGS sequence"/>
</dbReference>
<name>A0A1X7DJ34_9MICC</name>
<sequence length="419" mass="45238">MIALVDVNNCYVSCERLFDPSLLGKPTVVLSNNDGCVVARSAEAKALGIQMGDPWFKIAADARRWGLQRRSSNYPLYADLSQRTMALLDRYAQAQEIYSIDECFLTPPPGHTRELLAWGRELQRVVARNVGLPVSVGIAPTKTLAKLATEAAKKIPATGGVVHWENTPPGFWGRLMDTLPVTEVWGVAARTARRLAAQGTTTVAELRDADPVRIRDRFSVVLMRTALELNAVPAIPVEEETATKQQILVSRSFPEPILDPALIAEAVADFAQRAARRLRKEDQEAARLTVFAATSPHRPGPDHHPNAHVRLPAPTHEPGALAATARRALEPHLVHGIPYMRAGVMCLELTDTGAAAPLPGTAPTTAPIGSLIDAVNTRFGTGTVGLGRSATSAPKPWDNHQAALSPGYTTDWNALRTVS</sequence>
<comment type="similarity">
    <text evidence="1">Belongs to the DNA polymerase type-Y family.</text>
</comment>
<evidence type="ECO:0000259" key="7">
    <source>
        <dbReference type="PROSITE" id="PS50173"/>
    </source>
</evidence>
<dbReference type="InterPro" id="IPR017961">
    <property type="entry name" value="DNA_pol_Y-fam_little_finger"/>
</dbReference>
<dbReference type="RefSeq" id="WP_085107280.1">
    <property type="nucleotide sequence ID" value="NZ_FXAC01000012.1"/>
</dbReference>
<dbReference type="SUPFAM" id="SSF56672">
    <property type="entry name" value="DNA/RNA polymerases"/>
    <property type="match status" value="1"/>
</dbReference>
<dbReference type="InterPro" id="IPR050116">
    <property type="entry name" value="DNA_polymerase-Y"/>
</dbReference>
<evidence type="ECO:0000256" key="2">
    <source>
        <dbReference type="ARBA" id="ARBA00022763"/>
    </source>
</evidence>
<dbReference type="GO" id="GO:0042276">
    <property type="term" value="P:error-prone translesion synthesis"/>
    <property type="evidence" value="ECO:0007669"/>
    <property type="project" value="TreeGrafter"/>
</dbReference>
<dbReference type="InterPro" id="IPR043128">
    <property type="entry name" value="Rev_trsase/Diguanyl_cyclase"/>
</dbReference>
<proteinExistence type="inferred from homology"/>
<dbReference type="InterPro" id="IPR025188">
    <property type="entry name" value="DUF4113"/>
</dbReference>
<organism evidence="8 9">
    <name type="scientific">Kocuria marina subsp. indica</name>
    <dbReference type="NCBI Taxonomy" id="1049583"/>
    <lineage>
        <taxon>Bacteria</taxon>
        <taxon>Bacillati</taxon>
        <taxon>Actinomycetota</taxon>
        <taxon>Actinomycetes</taxon>
        <taxon>Micrococcales</taxon>
        <taxon>Micrococcaceae</taxon>
        <taxon>Kocuria</taxon>
    </lineage>
</organism>
<evidence type="ECO:0000313" key="9">
    <source>
        <dbReference type="Proteomes" id="UP000192929"/>
    </source>
</evidence>
<dbReference type="PANTHER" id="PTHR11076">
    <property type="entry name" value="DNA REPAIR POLYMERASE UMUC / TRANSFERASE FAMILY MEMBER"/>
    <property type="match status" value="1"/>
</dbReference>
<evidence type="ECO:0000256" key="4">
    <source>
        <dbReference type="ARBA" id="ARBA00023204"/>
    </source>
</evidence>
<dbReference type="GO" id="GO:0006281">
    <property type="term" value="P:DNA repair"/>
    <property type="evidence" value="ECO:0007669"/>
    <property type="project" value="UniProtKB-KW"/>
</dbReference>
<dbReference type="Pfam" id="PF13438">
    <property type="entry name" value="DUF4113"/>
    <property type="match status" value="1"/>
</dbReference>
<feature type="domain" description="UmuC" evidence="7">
    <location>
        <begin position="2"/>
        <end position="188"/>
    </location>
</feature>
<dbReference type="Gene3D" id="3.40.1170.60">
    <property type="match status" value="1"/>
</dbReference>
<dbReference type="EMBL" id="FXAC01000012">
    <property type="protein sequence ID" value="SMF16291.1"/>
    <property type="molecule type" value="Genomic_DNA"/>
</dbReference>
<protein>
    <submittedName>
        <fullName evidence="8">DNA polymerase V</fullName>
    </submittedName>
</protein>
<keyword evidence="5" id="KW-0742">SOS response</keyword>